<dbReference type="EMBL" id="CAJVOS010000024">
    <property type="protein sequence ID" value="CAG8105217.1"/>
    <property type="molecule type" value="Genomic_DNA"/>
</dbReference>
<dbReference type="AlphaFoldDB" id="A0A9W4HP17"/>
<evidence type="ECO:0000256" key="1">
    <source>
        <dbReference type="SAM" id="MobiDB-lite"/>
    </source>
</evidence>
<evidence type="ECO:0000313" key="2">
    <source>
        <dbReference type="EMBL" id="CAG8105217.1"/>
    </source>
</evidence>
<feature type="region of interest" description="Disordered" evidence="1">
    <location>
        <begin position="474"/>
        <end position="501"/>
    </location>
</feature>
<dbReference type="Proteomes" id="UP001153618">
    <property type="component" value="Unassembled WGS sequence"/>
</dbReference>
<organism evidence="2 3">
    <name type="scientific">Penicillium olsonii</name>
    <dbReference type="NCBI Taxonomy" id="99116"/>
    <lineage>
        <taxon>Eukaryota</taxon>
        <taxon>Fungi</taxon>
        <taxon>Dikarya</taxon>
        <taxon>Ascomycota</taxon>
        <taxon>Pezizomycotina</taxon>
        <taxon>Eurotiomycetes</taxon>
        <taxon>Eurotiomycetidae</taxon>
        <taxon>Eurotiales</taxon>
        <taxon>Aspergillaceae</taxon>
        <taxon>Penicillium</taxon>
    </lineage>
</organism>
<feature type="region of interest" description="Disordered" evidence="1">
    <location>
        <begin position="78"/>
        <end position="121"/>
    </location>
</feature>
<feature type="region of interest" description="Disordered" evidence="1">
    <location>
        <begin position="388"/>
        <end position="407"/>
    </location>
</feature>
<evidence type="ECO:0000313" key="3">
    <source>
        <dbReference type="Proteomes" id="UP001153618"/>
    </source>
</evidence>
<keyword evidence="3" id="KW-1185">Reference proteome</keyword>
<reference evidence="2" key="1">
    <citation type="submission" date="2021-07" db="EMBL/GenBank/DDBJ databases">
        <authorList>
            <person name="Branca A.L. A."/>
        </authorList>
    </citation>
    <scope>NUCLEOTIDE SEQUENCE</scope>
</reference>
<accession>A0A9W4HP17</accession>
<comment type="caution">
    <text evidence="2">The sequence shown here is derived from an EMBL/GenBank/DDBJ whole genome shotgun (WGS) entry which is preliminary data.</text>
</comment>
<protein>
    <submittedName>
        <fullName evidence="2">Uncharacterized protein</fullName>
    </submittedName>
</protein>
<name>A0A9W4HP17_PENOL</name>
<proteinExistence type="predicted"/>
<sequence length="768" mass="83852">MNGALGLSFLGLLKHVNSKFCTQFLRRHSEPCPFVPLRIEIITSIESCTGNIKAQPINPHVPNPFDTGLPLNFNPVFESSSSPKKPTKRVYPNHINPLRLNPVDSEVPSTYTPESGHISTTKSHDESAKIEHLNPLHLNPVDTESSLTNTPDVELASLPAKAADSTRPKRIDTRRLNRVQLGPIQLDPVDNKIPLDFTPSVKCISILNKSTESNKFEHFSTIDSPGVEVFSTPNESTDSVHNEGINAIDSLAVNKVPSFNEPTKCARPEHLDAIDGSAIEDFWALIENPERVKTEGTIGLRVEDVSSHREVTECAKLVHINNVASKAPLTDSIGIEDVSASSEITECAEFEHLKAIHSLGIELFSTPNGSTESVQNECINTIDKEAPLTDGVGVEHPSAPNERTESAQANLTYSTGVGDTSNSKDPIESAKPDHLNTINSEAPSVLASILGAVGIAIPNEPTENAKTQFLDPLWPSRIDSKTPSTNKHGTGRVSITNESTESAKAKAVNPIDMEPPLALTCTAGAKGIPAANKSIESINSQSIPSLQLNHVGIDTQFIRNTPLGLISVPGKSASGIKGEDGGFCKPRPIGSLKLRREPIWVIGSSHDLPFYKRYLQDRPQGKRVKMTQVEMHSVRQYRTIRRKPLPPNSADGLVGKRGGPQVHIPFHQRDMWDTQRFNWERCTYEARHPDKNVARIHSSPLHLDTSKTTFWDCLRSPFRRSSSGSSVHKKVRDAITKVPLLKAKKAQSIPPAQTPPVQSPAAPAISHD</sequence>
<gene>
    <name evidence="2" type="ORF">POLS_LOCUS4791</name>
</gene>
<feature type="compositionally biased region" description="Polar residues" evidence="1">
    <location>
        <begin position="107"/>
        <end position="121"/>
    </location>
</feature>
<feature type="compositionally biased region" description="Polar residues" evidence="1">
    <location>
        <begin position="481"/>
        <end position="501"/>
    </location>
</feature>
<feature type="region of interest" description="Disordered" evidence="1">
    <location>
        <begin position="742"/>
        <end position="768"/>
    </location>
</feature>